<gene>
    <name evidence="2" type="ORF">LI90_4165</name>
</gene>
<feature type="region of interest" description="Disordered" evidence="1">
    <location>
        <begin position="231"/>
        <end position="264"/>
    </location>
</feature>
<dbReference type="Gene3D" id="3.40.50.720">
    <property type="entry name" value="NAD(P)-binding Rossmann-like Domain"/>
    <property type="match status" value="1"/>
</dbReference>
<dbReference type="AlphaFoldDB" id="A0A132MYX6"/>
<evidence type="ECO:0000313" key="3">
    <source>
        <dbReference type="Proteomes" id="UP000070188"/>
    </source>
</evidence>
<reference evidence="3" key="1">
    <citation type="submission" date="2015-04" db="EMBL/GenBank/DDBJ databases">
        <title>Physiological reanalysis, assessment of diazotrophy, and genome sequences of multiple isolates of Streptomyces thermoautotrophicus.</title>
        <authorList>
            <person name="MacKellar D.C."/>
            <person name="Lieber L."/>
            <person name="Norman J."/>
            <person name="Bolger A."/>
            <person name="Tobin C."/>
            <person name="Murray J.W."/>
            <person name="Chang R."/>
            <person name="Ford T."/>
            <person name="Nguyen P.Q."/>
            <person name="Woodward J."/>
            <person name="Permingeat H."/>
            <person name="Joshi N.S."/>
            <person name="Silver P.A."/>
            <person name="Usadel B."/>
            <person name="Rutherford A.W."/>
            <person name="Friesen M."/>
            <person name="Prell J."/>
        </authorList>
    </citation>
    <scope>NUCLEOTIDE SEQUENCE [LARGE SCALE GENOMIC DNA]</scope>
    <source>
        <strain evidence="3">H1</strain>
    </source>
</reference>
<organism evidence="2 3">
    <name type="scientific">Carbonactinospora thermoautotrophica</name>
    <dbReference type="NCBI Taxonomy" id="1469144"/>
    <lineage>
        <taxon>Bacteria</taxon>
        <taxon>Bacillati</taxon>
        <taxon>Actinomycetota</taxon>
        <taxon>Actinomycetes</taxon>
        <taxon>Kitasatosporales</taxon>
        <taxon>Carbonactinosporaceae</taxon>
        <taxon>Carbonactinospora</taxon>
    </lineage>
</organism>
<accession>A0A132MYX6</accession>
<dbReference type="RefSeq" id="WP_066890533.1">
    <property type="nucleotide sequence ID" value="NZ_LAXD01000001.1"/>
</dbReference>
<evidence type="ECO:0000256" key="1">
    <source>
        <dbReference type="SAM" id="MobiDB-lite"/>
    </source>
</evidence>
<feature type="region of interest" description="Disordered" evidence="1">
    <location>
        <begin position="20"/>
        <end position="45"/>
    </location>
</feature>
<dbReference type="STRING" id="1469144.LI90_4165"/>
<keyword evidence="3" id="KW-1185">Reference proteome</keyword>
<dbReference type="SUPFAM" id="SSF51735">
    <property type="entry name" value="NAD(P)-binding Rossmann-fold domains"/>
    <property type="match status" value="1"/>
</dbReference>
<feature type="region of interest" description="Disordered" evidence="1">
    <location>
        <begin position="194"/>
        <end position="214"/>
    </location>
</feature>
<name>A0A132MYX6_9ACTN</name>
<protein>
    <submittedName>
        <fullName evidence="2">Threonine dehydrogenase</fullName>
    </submittedName>
</protein>
<dbReference type="PATRIC" id="fig|1469144.10.peg.4467"/>
<dbReference type="Proteomes" id="UP000070188">
    <property type="component" value="Unassembled WGS sequence"/>
</dbReference>
<dbReference type="Gene3D" id="3.90.180.10">
    <property type="entry name" value="Medium-chain alcohol dehydrogenases, catalytic domain"/>
    <property type="match status" value="1"/>
</dbReference>
<comment type="caution">
    <text evidence="2">The sequence shown here is derived from an EMBL/GenBank/DDBJ whole genome shotgun (WGS) entry which is preliminary data.</text>
</comment>
<sequence length="264" mass="28049">MRHPARAPLQARARLVLLQDQPVRRGAGGQAERPRAPQAHSGPIRINRQAIPDHAAGSLAEVPPTAWQAVESAQPPGTLAVRGLGSIGQRRCLIARYRGAERVIDAEGSPADRVLQPGRLQQLVALYQALSSGRRGGTVSGRDGGWTPKFPLGAADLVTTEAPVPRAAEPYPAFRGKKPGRLTSVRAVPARTGALLGRPDSAGCQSSQERQGGTVRIPRLPRDQEFERLTGVHGHAACPGHRRPAGDRPDVDDATGVKQPCASW</sequence>
<proteinExistence type="predicted"/>
<dbReference type="InterPro" id="IPR036291">
    <property type="entry name" value="NAD(P)-bd_dom_sf"/>
</dbReference>
<evidence type="ECO:0000313" key="2">
    <source>
        <dbReference type="EMBL" id="KWX03115.1"/>
    </source>
</evidence>
<dbReference type="EMBL" id="LAXD01000001">
    <property type="protein sequence ID" value="KWX03115.1"/>
    <property type="molecule type" value="Genomic_DNA"/>
</dbReference>